<evidence type="ECO:0000256" key="8">
    <source>
        <dbReference type="ARBA" id="ARBA00038435"/>
    </source>
</evidence>
<feature type="transmembrane region" description="Helical" evidence="9">
    <location>
        <begin position="349"/>
        <end position="375"/>
    </location>
</feature>
<feature type="transmembrane region" description="Helical" evidence="9">
    <location>
        <begin position="254"/>
        <end position="274"/>
    </location>
</feature>
<evidence type="ECO:0000256" key="2">
    <source>
        <dbReference type="ARBA" id="ARBA00022448"/>
    </source>
</evidence>
<feature type="transmembrane region" description="Helical" evidence="9">
    <location>
        <begin position="12"/>
        <end position="30"/>
    </location>
</feature>
<dbReference type="InterPro" id="IPR004770">
    <property type="entry name" value="Na/H_antiport_NhaC"/>
</dbReference>
<keyword evidence="5 9" id="KW-0812">Transmembrane</keyword>
<keyword evidence="2" id="KW-0813">Transport</keyword>
<keyword evidence="12" id="KW-1185">Reference proteome</keyword>
<name>A0A1H0RPL7_9BACT</name>
<dbReference type="AlphaFoldDB" id="A0A1H0RPL7"/>
<sequence length="481" mass="50492">MVSRKDATFGQALFVFVFLAVSLLVTIKVFGGSPHIPLLMTAVVAGSIGLVNKMPWDDIQEGITEAFKNASPAIVIMTIIGAVIGTWIAGGIVPALIYYGLKVISPDYFLVSSCLICSVVSLSTGSSWSTVGTIGLALMGVGAGLEMNPAMTAGAVISGAYFGDKLSPLSDTTNLAPAMAGSKLFEHIKHMLYTTIPSYFVALALFLFLDMSKSGSASVENVAALSTVLSTNFNISPLLLLVPVLTMAMIGFRVPAIPGLVAVALLGAVSALLFQGGDVSSVIKAAHYGFSIDTGSGMADKLLNRGGIHSMMWTISLIIIALCFAGIVEKTGMILVVAKKILKMATTSGSLVCATIVTTMFTNFASGVQYVALIVPGRLFRSEYSERGLHPKNLSRALEDSGTLVAPLVPYGTDGAFLMGVLGVSPFAYIPFCFFNMCSPIISILLGFAGWTIEPLEQEAEEKAIGPFAQEFAKTKDGMAN</sequence>
<dbReference type="STRING" id="91360.SAMN05660330_02386"/>
<dbReference type="Pfam" id="PF03553">
    <property type="entry name" value="Na_H_antiporter"/>
    <property type="match status" value="1"/>
</dbReference>
<dbReference type="InterPro" id="IPR052180">
    <property type="entry name" value="NhaC_Na-H+_Antiporter"/>
</dbReference>
<feature type="transmembrane region" description="Helical" evidence="9">
    <location>
        <begin position="427"/>
        <end position="453"/>
    </location>
</feature>
<accession>A0A1H0RPL7</accession>
<dbReference type="OrthoDB" id="9762978at2"/>
<evidence type="ECO:0000256" key="6">
    <source>
        <dbReference type="ARBA" id="ARBA00022989"/>
    </source>
</evidence>
<feature type="domain" description="Na+/H+ antiporter NhaC-like C-terminal" evidence="10">
    <location>
        <begin position="159"/>
        <end position="451"/>
    </location>
</feature>
<evidence type="ECO:0000256" key="7">
    <source>
        <dbReference type="ARBA" id="ARBA00023136"/>
    </source>
</evidence>
<evidence type="ECO:0000256" key="3">
    <source>
        <dbReference type="ARBA" id="ARBA00022449"/>
    </source>
</evidence>
<evidence type="ECO:0000256" key="9">
    <source>
        <dbReference type="SAM" id="Phobius"/>
    </source>
</evidence>
<feature type="transmembrane region" description="Helical" evidence="9">
    <location>
        <begin position="109"/>
        <end position="138"/>
    </location>
</feature>
<dbReference type="PANTHER" id="PTHR33451:SF3">
    <property type="entry name" value="MALATE-2H(+)_NA(+)-LACTATE ANTIPORTER"/>
    <property type="match status" value="1"/>
</dbReference>
<organism evidence="11 12">
    <name type="scientific">Desulforhopalus singaporensis</name>
    <dbReference type="NCBI Taxonomy" id="91360"/>
    <lineage>
        <taxon>Bacteria</taxon>
        <taxon>Pseudomonadati</taxon>
        <taxon>Thermodesulfobacteriota</taxon>
        <taxon>Desulfobulbia</taxon>
        <taxon>Desulfobulbales</taxon>
        <taxon>Desulfocapsaceae</taxon>
        <taxon>Desulforhopalus</taxon>
    </lineage>
</organism>
<dbReference type="GO" id="GO:0005886">
    <property type="term" value="C:plasma membrane"/>
    <property type="evidence" value="ECO:0007669"/>
    <property type="project" value="UniProtKB-SubCell"/>
</dbReference>
<dbReference type="GO" id="GO:0015297">
    <property type="term" value="F:antiporter activity"/>
    <property type="evidence" value="ECO:0007669"/>
    <property type="project" value="UniProtKB-KW"/>
</dbReference>
<dbReference type="NCBIfam" id="TIGR00931">
    <property type="entry name" value="antiport_nhaC"/>
    <property type="match status" value="1"/>
</dbReference>
<feature type="transmembrane region" description="Helical" evidence="9">
    <location>
        <begin position="73"/>
        <end position="97"/>
    </location>
</feature>
<reference evidence="11 12" key="1">
    <citation type="submission" date="2016-10" db="EMBL/GenBank/DDBJ databases">
        <authorList>
            <person name="de Groot N.N."/>
        </authorList>
    </citation>
    <scope>NUCLEOTIDE SEQUENCE [LARGE SCALE GENOMIC DNA]</scope>
    <source>
        <strain evidence="11 12">DSM 12130</strain>
    </source>
</reference>
<evidence type="ECO:0000313" key="11">
    <source>
        <dbReference type="EMBL" id="SDP30906.1"/>
    </source>
</evidence>
<protein>
    <submittedName>
        <fullName evidence="11">Na+:H+ antiporter, NhaC family</fullName>
    </submittedName>
</protein>
<comment type="similarity">
    <text evidence="8">Belongs to the NhaC Na(+)/H(+) (TC 2.A.35) antiporter family.</text>
</comment>
<evidence type="ECO:0000256" key="1">
    <source>
        <dbReference type="ARBA" id="ARBA00004651"/>
    </source>
</evidence>
<dbReference type="Proteomes" id="UP000199073">
    <property type="component" value="Unassembled WGS sequence"/>
</dbReference>
<dbReference type="RefSeq" id="WP_092223080.1">
    <property type="nucleotide sequence ID" value="NZ_FNJI01000015.1"/>
</dbReference>
<dbReference type="EMBL" id="FNJI01000015">
    <property type="protein sequence ID" value="SDP30906.1"/>
    <property type="molecule type" value="Genomic_DNA"/>
</dbReference>
<feature type="transmembrane region" description="Helical" evidence="9">
    <location>
        <begin position="221"/>
        <end position="242"/>
    </location>
</feature>
<keyword evidence="7 9" id="KW-0472">Membrane</keyword>
<gene>
    <name evidence="11" type="ORF">SAMN05660330_02386</name>
</gene>
<comment type="subcellular location">
    <subcellularLocation>
        <location evidence="1">Cell membrane</location>
        <topology evidence="1">Multi-pass membrane protein</topology>
    </subcellularLocation>
</comment>
<evidence type="ECO:0000256" key="4">
    <source>
        <dbReference type="ARBA" id="ARBA00022475"/>
    </source>
</evidence>
<keyword evidence="3" id="KW-0050">Antiport</keyword>
<evidence type="ECO:0000313" key="12">
    <source>
        <dbReference type="Proteomes" id="UP000199073"/>
    </source>
</evidence>
<proteinExistence type="inferred from homology"/>
<dbReference type="InterPro" id="IPR018461">
    <property type="entry name" value="Na/H_Antiport_NhaC-like_C"/>
</dbReference>
<dbReference type="PANTHER" id="PTHR33451">
    <property type="entry name" value="MALATE-2H(+)/NA(+)-LACTATE ANTIPORTER"/>
    <property type="match status" value="1"/>
</dbReference>
<evidence type="ECO:0000259" key="10">
    <source>
        <dbReference type="Pfam" id="PF03553"/>
    </source>
</evidence>
<feature type="transmembrane region" description="Helical" evidence="9">
    <location>
        <begin position="308"/>
        <end position="328"/>
    </location>
</feature>
<keyword evidence="4" id="KW-1003">Cell membrane</keyword>
<feature type="transmembrane region" description="Helical" evidence="9">
    <location>
        <begin position="191"/>
        <end position="209"/>
    </location>
</feature>
<evidence type="ECO:0000256" key="5">
    <source>
        <dbReference type="ARBA" id="ARBA00022692"/>
    </source>
</evidence>
<keyword evidence="6 9" id="KW-1133">Transmembrane helix</keyword>